<gene>
    <name evidence="6" type="primary">cysP</name>
    <name evidence="6" type="ordered locus">Bfl514</name>
</gene>
<dbReference type="GO" id="GO:1902358">
    <property type="term" value="P:sulfate transmembrane transport"/>
    <property type="evidence" value="ECO:0007669"/>
    <property type="project" value="InterPro"/>
</dbReference>
<comment type="similarity">
    <text evidence="2">Belongs to the prokaryotic sulfate-binding protein family.</text>
</comment>
<dbReference type="GO" id="GO:0042597">
    <property type="term" value="C:periplasmic space"/>
    <property type="evidence" value="ECO:0007669"/>
    <property type="project" value="UniProtKB-SubCell"/>
</dbReference>
<dbReference type="NCBIfam" id="NF008022">
    <property type="entry name" value="PRK10752.1"/>
    <property type="match status" value="1"/>
</dbReference>
<dbReference type="OrthoDB" id="9802127at2"/>
<dbReference type="AlphaFoldDB" id="Q7VRT5"/>
<keyword evidence="3" id="KW-0813">Transport</keyword>
<keyword evidence="4" id="KW-0732">Signal</keyword>
<dbReference type="NCBIfam" id="TIGR00971">
    <property type="entry name" value="3a0106s03"/>
    <property type="match status" value="1"/>
</dbReference>
<dbReference type="SUPFAM" id="SSF53850">
    <property type="entry name" value="Periplasmic binding protein-like II"/>
    <property type="match status" value="1"/>
</dbReference>
<dbReference type="Pfam" id="PF13531">
    <property type="entry name" value="SBP_bac_11"/>
    <property type="match status" value="1"/>
</dbReference>
<evidence type="ECO:0000256" key="3">
    <source>
        <dbReference type="ARBA" id="ARBA00022448"/>
    </source>
</evidence>
<protein>
    <submittedName>
        <fullName evidence="6">Thiosulphate-binding protein</fullName>
    </submittedName>
</protein>
<reference evidence="6 7" key="1">
    <citation type="journal article" date="2003" name="Proc. Natl. Acad. Sci. U.S.A.">
        <title>The genome sequence of Blochmannia floridanus: comparative analysis of reduced genomes.</title>
        <authorList>
            <person name="Gil R."/>
            <person name="Silva F.J."/>
            <person name="Zientz E."/>
            <person name="Delmotte F."/>
            <person name="Gonzalez-Candelas F."/>
            <person name="Latorre A."/>
            <person name="Rausell C."/>
            <person name="Kramerbeek J."/>
            <person name="Gadau J."/>
            <person name="Hoelldobler B."/>
            <person name="van Ham R.C.H.J."/>
            <person name="Gross R."/>
            <person name="Moya A."/>
        </authorList>
    </citation>
    <scope>NUCLEOTIDE SEQUENCE [LARGE SCALE GENOMIC DNA]</scope>
</reference>
<dbReference type="GO" id="GO:0140104">
    <property type="term" value="F:molecular carrier activity"/>
    <property type="evidence" value="ECO:0007669"/>
    <property type="project" value="InterPro"/>
</dbReference>
<sequence>MTITCIIYRILKIIIFLYCFEQSAVVYSTVLLNSSYDVSRELFSEINFNFIEYWKNIHPDDTLIIKQSHAGSTRQAMAVLQGLRADVVTYNQVIDVQILYERGKLIPKNWQDRLPNRSSPFFSTMSFLVKKGNPKEIYNWNDLTKEGVKIIFPNPKTSGNGRYTYLAAWNAFFQDNCKNIKHTRNQMRKFLKNVVVFDTGGRASTATFVDRNHGDVLINFESESKLIQNQFGSNKYEIIIPNPNILVEFPVTWIDKNVIKNGTKNVAQAYLQYLYTDEAKKIINKFGYRVIDTAGVIDTNFNIFSDIQLFKVEEQYKESWSNIMKIHFQRGGELDYLLSSIGQY</sequence>
<evidence type="ECO:0000256" key="4">
    <source>
        <dbReference type="ARBA" id="ARBA00022729"/>
    </source>
</evidence>
<dbReference type="PANTHER" id="PTHR30368:SF1">
    <property type="entry name" value="THIOSULFATE-BINDING PROTEIN"/>
    <property type="match status" value="1"/>
</dbReference>
<dbReference type="EMBL" id="BX248583">
    <property type="protein sequence ID" value="CAD83200.1"/>
    <property type="molecule type" value="Genomic_DNA"/>
</dbReference>
<evidence type="ECO:0000313" key="6">
    <source>
        <dbReference type="EMBL" id="CAD83200.1"/>
    </source>
</evidence>
<evidence type="ECO:0000256" key="1">
    <source>
        <dbReference type="ARBA" id="ARBA00004418"/>
    </source>
</evidence>
<dbReference type="KEGG" id="bfl:Bfl514"/>
<keyword evidence="5" id="KW-0574">Periplasm</keyword>
<evidence type="ECO:0000256" key="2">
    <source>
        <dbReference type="ARBA" id="ARBA00006099"/>
    </source>
</evidence>
<organism evidence="6 7">
    <name type="scientific">Blochmanniella floridana</name>
    <dbReference type="NCBI Taxonomy" id="203907"/>
    <lineage>
        <taxon>Bacteria</taxon>
        <taxon>Pseudomonadati</taxon>
        <taxon>Pseudomonadota</taxon>
        <taxon>Gammaproteobacteria</taxon>
        <taxon>Enterobacterales</taxon>
        <taxon>Enterobacteriaceae</taxon>
        <taxon>ant endosymbionts</taxon>
        <taxon>Candidatus Blochmanniella</taxon>
    </lineage>
</organism>
<comment type="subcellular location">
    <subcellularLocation>
        <location evidence="1">Periplasm</location>
    </subcellularLocation>
</comment>
<dbReference type="STRING" id="203907.Bfl514"/>
<dbReference type="HOGENOM" id="CLU_055615_0_1_6"/>
<dbReference type="Proteomes" id="UP000002192">
    <property type="component" value="Chromosome"/>
</dbReference>
<dbReference type="eggNOG" id="COG4150">
    <property type="taxonomic scope" value="Bacteria"/>
</dbReference>
<accession>Q7VRT5</accession>
<dbReference type="InterPro" id="IPR005669">
    <property type="entry name" value="Thiosulph/SO4-bd"/>
</dbReference>
<dbReference type="NCBIfam" id="NF008106">
    <property type="entry name" value="PRK10852.1"/>
    <property type="match status" value="1"/>
</dbReference>
<proteinExistence type="inferred from homology"/>
<dbReference type="Gene3D" id="3.40.190.10">
    <property type="entry name" value="Periplasmic binding protein-like II"/>
    <property type="match status" value="2"/>
</dbReference>
<keyword evidence="7" id="KW-1185">Reference proteome</keyword>
<evidence type="ECO:0000313" key="7">
    <source>
        <dbReference type="Proteomes" id="UP000002192"/>
    </source>
</evidence>
<evidence type="ECO:0000256" key="5">
    <source>
        <dbReference type="ARBA" id="ARBA00022764"/>
    </source>
</evidence>
<name>Q7VRT5_BLOFL</name>
<dbReference type="PANTHER" id="PTHR30368">
    <property type="entry name" value="SULFATE-BINDING PROTEIN"/>
    <property type="match status" value="1"/>
</dbReference>